<reference evidence="2 3" key="1">
    <citation type="submission" date="2021-06" db="EMBL/GenBank/DDBJ databases">
        <title>Caerostris extrusa draft genome.</title>
        <authorList>
            <person name="Kono N."/>
            <person name="Arakawa K."/>
        </authorList>
    </citation>
    <scope>NUCLEOTIDE SEQUENCE [LARGE SCALE GENOMIC DNA]</scope>
</reference>
<evidence type="ECO:0000313" key="3">
    <source>
        <dbReference type="Proteomes" id="UP001054945"/>
    </source>
</evidence>
<gene>
    <name evidence="2" type="ORF">CEXT_739081</name>
</gene>
<sequence length="81" mass="8955">MSNSRVHNKSWEEGNGNLGANLSVTLGESQTLSSFRPLIMDMRGNFRGTRAVLVRERMGHSDTSIERSKTRFSNGGGGREK</sequence>
<feature type="region of interest" description="Disordered" evidence="1">
    <location>
        <begin position="57"/>
        <end position="81"/>
    </location>
</feature>
<protein>
    <submittedName>
        <fullName evidence="2">Uncharacterized protein</fullName>
    </submittedName>
</protein>
<dbReference type="AlphaFoldDB" id="A0AAV4R5R6"/>
<evidence type="ECO:0000313" key="2">
    <source>
        <dbReference type="EMBL" id="GIY16366.1"/>
    </source>
</evidence>
<dbReference type="Proteomes" id="UP001054945">
    <property type="component" value="Unassembled WGS sequence"/>
</dbReference>
<feature type="compositionally biased region" description="Basic and acidic residues" evidence="1">
    <location>
        <begin position="57"/>
        <end position="69"/>
    </location>
</feature>
<proteinExistence type="predicted"/>
<comment type="caution">
    <text evidence="2">The sequence shown here is derived from an EMBL/GenBank/DDBJ whole genome shotgun (WGS) entry which is preliminary data.</text>
</comment>
<dbReference type="EMBL" id="BPLR01007366">
    <property type="protein sequence ID" value="GIY16366.1"/>
    <property type="molecule type" value="Genomic_DNA"/>
</dbReference>
<organism evidence="2 3">
    <name type="scientific">Caerostris extrusa</name>
    <name type="common">Bark spider</name>
    <name type="synonym">Caerostris bankana</name>
    <dbReference type="NCBI Taxonomy" id="172846"/>
    <lineage>
        <taxon>Eukaryota</taxon>
        <taxon>Metazoa</taxon>
        <taxon>Ecdysozoa</taxon>
        <taxon>Arthropoda</taxon>
        <taxon>Chelicerata</taxon>
        <taxon>Arachnida</taxon>
        <taxon>Araneae</taxon>
        <taxon>Araneomorphae</taxon>
        <taxon>Entelegynae</taxon>
        <taxon>Araneoidea</taxon>
        <taxon>Araneidae</taxon>
        <taxon>Caerostris</taxon>
    </lineage>
</organism>
<keyword evidence="3" id="KW-1185">Reference proteome</keyword>
<evidence type="ECO:0000256" key="1">
    <source>
        <dbReference type="SAM" id="MobiDB-lite"/>
    </source>
</evidence>
<feature type="region of interest" description="Disordered" evidence="1">
    <location>
        <begin position="1"/>
        <end position="22"/>
    </location>
</feature>
<accession>A0AAV4R5R6</accession>
<name>A0AAV4R5R6_CAEEX</name>